<gene>
    <name evidence="3" type="ORF">X797_011308</name>
</gene>
<dbReference type="AlphaFoldDB" id="A0A014MWF5"/>
<dbReference type="Proteomes" id="UP000030151">
    <property type="component" value="Unassembled WGS sequence"/>
</dbReference>
<dbReference type="OrthoDB" id="89086at2759"/>
<feature type="compositionally biased region" description="Low complexity" evidence="1">
    <location>
        <begin position="174"/>
        <end position="188"/>
    </location>
</feature>
<protein>
    <submittedName>
        <fullName evidence="3">Uncharacterized protein</fullName>
    </submittedName>
</protein>
<feature type="chain" id="PRO_5001472505" evidence="2">
    <location>
        <begin position="23"/>
        <end position="395"/>
    </location>
</feature>
<organism evidence="3 4">
    <name type="scientific">Metarhizium robertsii</name>
    <dbReference type="NCBI Taxonomy" id="568076"/>
    <lineage>
        <taxon>Eukaryota</taxon>
        <taxon>Fungi</taxon>
        <taxon>Dikarya</taxon>
        <taxon>Ascomycota</taxon>
        <taxon>Pezizomycotina</taxon>
        <taxon>Sordariomycetes</taxon>
        <taxon>Hypocreomycetidae</taxon>
        <taxon>Hypocreales</taxon>
        <taxon>Clavicipitaceae</taxon>
        <taxon>Metarhizium</taxon>
    </lineage>
</organism>
<feature type="compositionally biased region" description="Basic and acidic residues" evidence="1">
    <location>
        <begin position="164"/>
        <end position="173"/>
    </location>
</feature>
<evidence type="ECO:0000313" key="4">
    <source>
        <dbReference type="Proteomes" id="UP000030151"/>
    </source>
</evidence>
<keyword evidence="2" id="KW-0732">Signal</keyword>
<proteinExistence type="predicted"/>
<dbReference type="HOGENOM" id="CLU_043298_0_0_1"/>
<feature type="signal peptide" evidence="2">
    <location>
        <begin position="1"/>
        <end position="22"/>
    </location>
</feature>
<feature type="region of interest" description="Disordered" evidence="1">
    <location>
        <begin position="164"/>
        <end position="188"/>
    </location>
</feature>
<comment type="caution">
    <text evidence="3">The sequence shown here is derived from an EMBL/GenBank/DDBJ whole genome shotgun (WGS) entry which is preliminary data.</text>
</comment>
<sequence length="395" mass="43415">MPATKLTKGLVALLGLTSMVSSENSSKGDLILCDCGIGDDKEHPDWSTSRQMNWYKDIKWPASAANYPNAPDMAVQVPYKDGIYPWIPQGVTATMPNGEVWTAYIEDGTPDGFKAGSAVSSKDGKNMLNCWAYRGRPVSAAINKTVNHDAICWTAFVCNHDNEPPSRPDDMDHPSTMTSSTATPATTYFTKPPKTVTATVTTTSGQPAPTYNPNKGTLSIYAGVNPRFINWQDTWQSFINHFVWDKNSGRCIGEPARGIGYNITIDCAGIQIDEDTHMTLLLIKALRDVGLNSLWFNQNPVIPGGNGPNNTSPNWVVMPESFTLEATDLGTNNVVGRLAYKTHYDNFLTPPCSICEIGRFDKNFFNPIIESMKGSYPQFNNFTVKGQCDPWIACV</sequence>
<evidence type="ECO:0000256" key="1">
    <source>
        <dbReference type="SAM" id="MobiDB-lite"/>
    </source>
</evidence>
<name>A0A014MWF5_9HYPO</name>
<evidence type="ECO:0000313" key="3">
    <source>
        <dbReference type="EMBL" id="EXU95639.1"/>
    </source>
</evidence>
<dbReference type="eggNOG" id="ENOG502SNTH">
    <property type="taxonomic scope" value="Eukaryota"/>
</dbReference>
<evidence type="ECO:0000256" key="2">
    <source>
        <dbReference type="SAM" id="SignalP"/>
    </source>
</evidence>
<dbReference type="EMBL" id="JELW01000071">
    <property type="protein sequence ID" value="EXU95639.1"/>
    <property type="molecule type" value="Genomic_DNA"/>
</dbReference>
<accession>A0A014MWF5</accession>
<reference evidence="3 4" key="1">
    <citation type="submission" date="2014-02" db="EMBL/GenBank/DDBJ databases">
        <title>The genome sequence of the entomopathogenic fungus Metarhizium robertsii ARSEF 2575.</title>
        <authorList>
            <person name="Giuliano Garisto Donzelli B."/>
            <person name="Roe B.A."/>
            <person name="Macmil S.L."/>
            <person name="Krasnoff S.B."/>
            <person name="Gibson D.M."/>
        </authorList>
    </citation>
    <scope>NUCLEOTIDE SEQUENCE [LARGE SCALE GENOMIC DNA]</scope>
    <source>
        <strain evidence="3 4">ARSEF 2575</strain>
    </source>
</reference>